<keyword evidence="12 19" id="KW-0408">Iron</keyword>
<dbReference type="GO" id="GO:0140825">
    <property type="term" value="F:lactoperoxidase activity"/>
    <property type="evidence" value="ECO:0007669"/>
    <property type="project" value="UniProtKB-EC"/>
</dbReference>
<gene>
    <name evidence="25" type="primary">LOC105052151</name>
</gene>
<comment type="function">
    <text evidence="2">Removal of H(2)O(2), oxidation of toxic reductants, biosynthesis and degradation of lignin, suberization, auxin catabolism, response to environmental stresses such as wounding, pathogen attack and oxidative stress. These functions might be dependent on each isozyme/isoform in each plant tissue.</text>
</comment>
<dbReference type="KEGG" id="egu:105052151"/>
<keyword evidence="6" id="KW-0575">Peroxidase</keyword>
<feature type="domain" description="Plant heme peroxidase family profile" evidence="23">
    <location>
        <begin position="397"/>
        <end position="698"/>
    </location>
</feature>
<feature type="binding site" evidence="18">
    <location>
        <position position="534"/>
    </location>
    <ligand>
        <name>substrate</name>
    </ligand>
</feature>
<feature type="binding site" evidence="19">
    <location>
        <position position="448"/>
    </location>
    <ligand>
        <name>Ca(2+)</name>
        <dbReference type="ChEBI" id="CHEBI:29108"/>
        <label>1</label>
    </ligand>
</feature>
<keyword evidence="14" id="KW-0325">Glycoprotein</keyword>
<reference evidence="25" key="1">
    <citation type="submission" date="2025-08" db="UniProtKB">
        <authorList>
            <consortium name="RefSeq"/>
        </authorList>
    </citation>
    <scope>IDENTIFICATION</scope>
</reference>
<evidence type="ECO:0000256" key="18">
    <source>
        <dbReference type="PIRSR" id="PIRSR600823-2"/>
    </source>
</evidence>
<feature type="disulfide bond" evidence="21">
    <location>
        <begin position="571"/>
        <end position="604"/>
    </location>
</feature>
<feature type="disulfide bond" evidence="21">
    <location>
        <begin position="492"/>
        <end position="694"/>
    </location>
</feature>
<keyword evidence="7" id="KW-0349">Heme</keyword>
<feature type="binding site" evidence="19">
    <location>
        <position position="442"/>
    </location>
    <ligand>
        <name>Ca(2+)</name>
        <dbReference type="ChEBI" id="CHEBI:29108"/>
        <label>1</label>
    </ligand>
</feature>
<protein>
    <recommendedName>
        <fullName evidence="16">Peroxidase 1</fullName>
        <ecNumber evidence="4">1.11.1.7</ecNumber>
    </recommendedName>
</protein>
<evidence type="ECO:0000256" key="7">
    <source>
        <dbReference type="ARBA" id="ARBA00022617"/>
    </source>
</evidence>
<evidence type="ECO:0000256" key="22">
    <source>
        <dbReference type="SAM" id="SignalP"/>
    </source>
</evidence>
<dbReference type="InterPro" id="IPR000823">
    <property type="entry name" value="Peroxidase_pln"/>
</dbReference>
<evidence type="ECO:0000256" key="11">
    <source>
        <dbReference type="ARBA" id="ARBA00023002"/>
    </source>
</evidence>
<keyword evidence="5" id="KW-0964">Secreted</keyword>
<dbReference type="FunFam" id="1.10.420.10:FF:000008">
    <property type="entry name" value="Peroxidase"/>
    <property type="match status" value="2"/>
</dbReference>
<feature type="binding site" evidence="19">
    <location>
        <position position="617"/>
    </location>
    <ligand>
        <name>Ca(2+)</name>
        <dbReference type="ChEBI" id="CHEBI:29108"/>
        <label>2</label>
    </ligand>
</feature>
<evidence type="ECO:0000256" key="16">
    <source>
        <dbReference type="ARBA" id="ARBA00072322"/>
    </source>
</evidence>
<dbReference type="Gene3D" id="1.10.520.10">
    <property type="match status" value="2"/>
</dbReference>
<evidence type="ECO:0000259" key="23">
    <source>
        <dbReference type="PROSITE" id="PS50873"/>
    </source>
</evidence>
<evidence type="ECO:0000256" key="13">
    <source>
        <dbReference type="ARBA" id="ARBA00023157"/>
    </source>
</evidence>
<feature type="binding site" evidence="19">
    <location>
        <position position="625"/>
    </location>
    <ligand>
        <name>Ca(2+)</name>
        <dbReference type="ChEBI" id="CHEBI:29108"/>
        <label>2</label>
    </ligand>
</feature>
<evidence type="ECO:0000256" key="3">
    <source>
        <dbReference type="ARBA" id="ARBA00006873"/>
    </source>
</evidence>
<feature type="binding site" evidence="19">
    <location>
        <position position="444"/>
    </location>
    <ligand>
        <name>Ca(2+)</name>
        <dbReference type="ChEBI" id="CHEBI:29108"/>
        <label>1</label>
    </ligand>
</feature>
<dbReference type="PRINTS" id="PR00458">
    <property type="entry name" value="PEROXIDASE"/>
</dbReference>
<evidence type="ECO:0000256" key="10">
    <source>
        <dbReference type="ARBA" id="ARBA00022837"/>
    </source>
</evidence>
<proteinExistence type="inferred from homology"/>
<dbReference type="GO" id="GO:0046872">
    <property type="term" value="F:metal ion binding"/>
    <property type="evidence" value="ECO:0007669"/>
    <property type="project" value="UniProtKB-KW"/>
</dbReference>
<feature type="binding site" description="axial binding residue" evidence="19">
    <location>
        <position position="564"/>
    </location>
    <ligand>
        <name>heme b</name>
        <dbReference type="ChEBI" id="CHEBI:60344"/>
    </ligand>
    <ligandPart>
        <name>Fe</name>
        <dbReference type="ChEBI" id="CHEBI:18248"/>
    </ligandPart>
</feature>
<dbReference type="FunFam" id="1.10.520.10:FF:000001">
    <property type="entry name" value="Peroxidase"/>
    <property type="match status" value="2"/>
</dbReference>
<dbReference type="SUPFAM" id="SSF48113">
    <property type="entry name" value="Heme-dependent peroxidases"/>
    <property type="match status" value="2"/>
</dbReference>
<evidence type="ECO:0000256" key="21">
    <source>
        <dbReference type="PIRSR" id="PIRSR600823-5"/>
    </source>
</evidence>
<feature type="binding site" evidence="19">
    <location>
        <position position="446"/>
    </location>
    <ligand>
        <name>Ca(2+)</name>
        <dbReference type="ChEBI" id="CHEBI:29108"/>
        <label>1</label>
    </ligand>
</feature>
<keyword evidence="24" id="KW-1185">Reference proteome</keyword>
<feature type="chain" id="PRO_5026923940" description="Peroxidase 1" evidence="22">
    <location>
        <begin position="24"/>
        <end position="699"/>
    </location>
</feature>
<keyword evidence="11" id="KW-0560">Oxidoreductase</keyword>
<dbReference type="GO" id="GO:0020037">
    <property type="term" value="F:heme binding"/>
    <property type="evidence" value="ECO:0007669"/>
    <property type="project" value="InterPro"/>
</dbReference>
<keyword evidence="8 19" id="KW-0479">Metal-binding</keyword>
<dbReference type="GO" id="GO:0042744">
    <property type="term" value="P:hydrogen peroxide catabolic process"/>
    <property type="evidence" value="ECO:0007669"/>
    <property type="project" value="UniProtKB-KW"/>
</dbReference>
<dbReference type="OrthoDB" id="739305at2759"/>
<feature type="disulfide bond" evidence="21">
    <location>
        <begin position="440"/>
        <end position="445"/>
    </location>
</feature>
<evidence type="ECO:0000313" key="24">
    <source>
        <dbReference type="Proteomes" id="UP000504607"/>
    </source>
</evidence>
<organism evidence="24 25">
    <name type="scientific">Elaeis guineensis var. tenera</name>
    <name type="common">Oil palm</name>
    <dbReference type="NCBI Taxonomy" id="51953"/>
    <lineage>
        <taxon>Eukaryota</taxon>
        <taxon>Viridiplantae</taxon>
        <taxon>Streptophyta</taxon>
        <taxon>Embryophyta</taxon>
        <taxon>Tracheophyta</taxon>
        <taxon>Spermatophyta</taxon>
        <taxon>Magnoliopsida</taxon>
        <taxon>Liliopsida</taxon>
        <taxon>Arecaceae</taxon>
        <taxon>Arecoideae</taxon>
        <taxon>Cocoseae</taxon>
        <taxon>Elaeidinae</taxon>
        <taxon>Elaeis</taxon>
    </lineage>
</organism>
<evidence type="ECO:0000256" key="20">
    <source>
        <dbReference type="PIRSR" id="PIRSR600823-4"/>
    </source>
</evidence>
<dbReference type="InterPro" id="IPR019793">
    <property type="entry name" value="Peroxidases_heam-ligand_BS"/>
</dbReference>
<comment type="cofactor">
    <cofactor evidence="19">
        <name>Ca(2+)</name>
        <dbReference type="ChEBI" id="CHEBI:29108"/>
    </cofactor>
    <text evidence="19">Binds 2 calcium ions per subunit.</text>
</comment>
<dbReference type="InterPro" id="IPR002016">
    <property type="entry name" value="Haem_peroxidase"/>
</dbReference>
<feature type="site" description="Transition state stabilizer" evidence="20">
    <location>
        <position position="434"/>
    </location>
</feature>
<feature type="domain" description="Plant heme peroxidase family profile" evidence="23">
    <location>
        <begin position="25"/>
        <end position="335"/>
    </location>
</feature>
<name>A0A6J0PJU3_ELAGV</name>
<feature type="binding site" evidence="19">
    <location>
        <position position="565"/>
    </location>
    <ligand>
        <name>Ca(2+)</name>
        <dbReference type="ChEBI" id="CHEBI:29108"/>
        <label>2</label>
    </ligand>
</feature>
<dbReference type="PRINTS" id="PR00461">
    <property type="entry name" value="PLPEROXIDASE"/>
</dbReference>
<evidence type="ECO:0000256" key="1">
    <source>
        <dbReference type="ARBA" id="ARBA00000189"/>
    </source>
</evidence>
<evidence type="ECO:0000256" key="17">
    <source>
        <dbReference type="PIRSR" id="PIRSR600823-1"/>
    </source>
</evidence>
<dbReference type="PANTHER" id="PTHR31235">
    <property type="entry name" value="PEROXIDASE 25-RELATED"/>
    <property type="match status" value="1"/>
</dbReference>
<evidence type="ECO:0000313" key="25">
    <source>
        <dbReference type="RefSeq" id="XP_019706618.1"/>
    </source>
</evidence>
<dbReference type="InterPro" id="IPR033905">
    <property type="entry name" value="Secretory_peroxidase"/>
</dbReference>
<feature type="disulfide bond" evidence="21">
    <location>
        <begin position="407"/>
        <end position="486"/>
    </location>
</feature>
<keyword evidence="15" id="KW-0376">Hydrogen peroxide</keyword>
<sequence>MRLFLRSLFELASVLFLLDSANAQALKVGFYKNSCPYAEAIVRKAVAGYFSQDPTVSGPLLRLHFHDCFVRGCDGSVLLNSTKTNLAEKDAMPNQSLDGFYVIDAAKEALEKACPGIVSCADIVALAARDAVSLATRSVGKGSWMASNNLWEVPTGRRDGLVSVASEALANLPSPYAEITQLKASFAAKGLSAKDLAILSGAHTIGNSHCYSFERRLYNFTGKGDTDPTLDPKYAIKLRSQCKPGDETTTVEMVPGSSTTFDTTYYKLVVRRRGLFHSDEALLQDKETRDYVYSRLDSPKSSFFFDFGVSMVKMGQIGVLTGKAGEIRKQCALVNSYNYKRGIKYIFCLNIKRVARPFCIQLLIKFCDLSLLRAMRKTSIQCFVICVALSLFCANADLKLGFYDETCPKAEKIIFDYVKKHIPHAPSLAAPLLRVHFHDCFVRGCDASVLINSTSKNQAEKSAFPNLSIRGFDFIDRVKSLIEAECPGVVSCADILALVARDSVVVTGGPFWNVPTGRRDGLISNSIEALKNLPAPTFNFSALQTSFASKGLDLKDLVLLSGAHTIGVSHCSSFSSRLYNFTGKGDEDPSLDSFYAANLKKYKCKVPNDTTTIVEMDPGSFRTFDLGYYKHLLKRRGLLQSDAALTTNTATKASIMELVSSPLEVFFKEFAFSMEKMGRIEVKTGSSGEIRKNCAVVNS</sequence>
<feature type="binding site" evidence="19">
    <location>
        <position position="460"/>
    </location>
    <ligand>
        <name>Ca(2+)</name>
        <dbReference type="ChEBI" id="CHEBI:29108"/>
        <label>1</label>
    </ligand>
</feature>
<dbReference type="Pfam" id="PF00141">
    <property type="entry name" value="peroxidase"/>
    <property type="match status" value="2"/>
</dbReference>
<dbReference type="Proteomes" id="UP000504607">
    <property type="component" value="Chromosome 1"/>
</dbReference>
<evidence type="ECO:0000256" key="15">
    <source>
        <dbReference type="ARBA" id="ARBA00023324"/>
    </source>
</evidence>
<evidence type="ECO:0000256" key="4">
    <source>
        <dbReference type="ARBA" id="ARBA00012313"/>
    </source>
</evidence>
<dbReference type="Gene3D" id="1.10.420.10">
    <property type="entry name" value="Peroxidase, domain 2"/>
    <property type="match status" value="2"/>
</dbReference>
<evidence type="ECO:0000256" key="5">
    <source>
        <dbReference type="ARBA" id="ARBA00022525"/>
    </source>
</evidence>
<keyword evidence="9 22" id="KW-0732">Signal</keyword>
<dbReference type="InParanoid" id="A0A6J0PJU3"/>
<evidence type="ECO:0000256" key="6">
    <source>
        <dbReference type="ARBA" id="ARBA00022559"/>
    </source>
</evidence>
<dbReference type="InterPro" id="IPR010255">
    <property type="entry name" value="Haem_peroxidase_sf"/>
</dbReference>
<feature type="active site" description="Proton acceptor" evidence="17">
    <location>
        <position position="438"/>
    </location>
</feature>
<dbReference type="PROSITE" id="PS00435">
    <property type="entry name" value="PEROXIDASE_1"/>
    <property type="match status" value="2"/>
</dbReference>
<evidence type="ECO:0000256" key="8">
    <source>
        <dbReference type="ARBA" id="ARBA00022723"/>
    </source>
</evidence>
<dbReference type="PROSITE" id="PS50873">
    <property type="entry name" value="PEROXIDASE_4"/>
    <property type="match status" value="2"/>
</dbReference>
<feature type="binding site" evidence="19">
    <location>
        <position position="439"/>
    </location>
    <ligand>
        <name>Ca(2+)</name>
        <dbReference type="ChEBI" id="CHEBI:29108"/>
        <label>1</label>
    </ligand>
</feature>
<dbReference type="InterPro" id="IPR019794">
    <property type="entry name" value="Peroxidases_AS"/>
</dbReference>
<dbReference type="PROSITE" id="PS00436">
    <property type="entry name" value="PEROXIDASE_2"/>
    <property type="match status" value="2"/>
</dbReference>
<accession>A0A6J0PJU3</accession>
<dbReference type="GeneID" id="105052151"/>
<keyword evidence="10 19" id="KW-0106">Calcium</keyword>
<dbReference type="CDD" id="cd00693">
    <property type="entry name" value="secretory_peroxidase"/>
    <property type="match status" value="2"/>
</dbReference>
<comment type="cofactor">
    <cofactor evidence="19">
        <name>heme b</name>
        <dbReference type="ChEBI" id="CHEBI:60344"/>
    </cofactor>
    <text evidence="19">Binds 1 heme b (iron(II)-protoporphyrin IX) group per subunit.</text>
</comment>
<keyword evidence="13 21" id="KW-1015">Disulfide bond</keyword>
<evidence type="ECO:0000256" key="9">
    <source>
        <dbReference type="ARBA" id="ARBA00022729"/>
    </source>
</evidence>
<evidence type="ECO:0000256" key="19">
    <source>
        <dbReference type="PIRSR" id="PIRSR600823-3"/>
    </source>
</evidence>
<dbReference type="AlphaFoldDB" id="A0A6J0PJU3"/>
<dbReference type="RefSeq" id="XP_019706618.1">
    <property type="nucleotide sequence ID" value="XM_019851059.2"/>
</dbReference>
<evidence type="ECO:0000256" key="2">
    <source>
        <dbReference type="ARBA" id="ARBA00002322"/>
    </source>
</evidence>
<comment type="similarity">
    <text evidence="3">Belongs to the peroxidase family. Ascorbate peroxidase subfamily.</text>
</comment>
<comment type="catalytic activity">
    <reaction evidence="1">
        <text>2 a phenolic donor + H2O2 = 2 a phenolic radical donor + 2 H2O</text>
        <dbReference type="Rhea" id="RHEA:56136"/>
        <dbReference type="ChEBI" id="CHEBI:15377"/>
        <dbReference type="ChEBI" id="CHEBI:16240"/>
        <dbReference type="ChEBI" id="CHEBI:139520"/>
        <dbReference type="ChEBI" id="CHEBI:139521"/>
        <dbReference type="EC" id="1.11.1.7"/>
    </reaction>
</comment>
<evidence type="ECO:0000256" key="12">
    <source>
        <dbReference type="ARBA" id="ARBA00023004"/>
    </source>
</evidence>
<dbReference type="EC" id="1.11.1.7" evidence="4"/>
<evidence type="ECO:0000256" key="14">
    <source>
        <dbReference type="ARBA" id="ARBA00023180"/>
    </source>
</evidence>
<feature type="signal peptide" evidence="22">
    <location>
        <begin position="1"/>
        <end position="23"/>
    </location>
</feature>
<dbReference type="GO" id="GO:0006979">
    <property type="term" value="P:response to oxidative stress"/>
    <property type="evidence" value="ECO:0007669"/>
    <property type="project" value="InterPro"/>
</dbReference>